<dbReference type="EMBL" id="CP054929">
    <property type="protein sequence ID" value="QKW51297.1"/>
    <property type="molecule type" value="Genomic_DNA"/>
</dbReference>
<dbReference type="PANTHER" id="PTHR36974">
    <property type="entry name" value="MEMBRANE PROTEIN-RELATED"/>
    <property type="match status" value="1"/>
</dbReference>
<keyword evidence="3" id="KW-1185">Reference proteome</keyword>
<reference evidence="2 3" key="1">
    <citation type="submission" date="2020-06" db="EMBL/GenBank/DDBJ databases">
        <title>Genome mining for natural products.</title>
        <authorList>
            <person name="Zhang B."/>
            <person name="Shi J."/>
            <person name="Ge H."/>
        </authorList>
    </citation>
    <scope>NUCLEOTIDE SEQUENCE [LARGE SCALE GENOMIC DNA]</scope>
    <source>
        <strain evidence="2 3">NA00687</strain>
    </source>
</reference>
<accession>A0A7H8N9Q3</accession>
<sequence length="136" mass="14297">MAVPRPTAPCSTTPRRTARALAGLLAGAGVAHFAVPRPFDAIVPRALPGSPRTWTHVSGAAELALAACVALPRTRRVGALAAAGFFAAVYPANVKMARDWQHRSAPLRALAYGRLPLQLPLVGWALYVAKRAEGRG</sequence>
<keyword evidence="1" id="KW-0732">Signal</keyword>
<dbReference type="AlphaFoldDB" id="A0A7H8N9Q3"/>
<dbReference type="RefSeq" id="WP_176163018.1">
    <property type="nucleotide sequence ID" value="NZ_CP054929.1"/>
</dbReference>
<feature type="chain" id="PRO_5038700463" description="DoxX family protein" evidence="1">
    <location>
        <begin position="34"/>
        <end position="136"/>
    </location>
</feature>
<evidence type="ECO:0008006" key="4">
    <source>
        <dbReference type="Google" id="ProtNLM"/>
    </source>
</evidence>
<feature type="signal peptide" evidence="1">
    <location>
        <begin position="1"/>
        <end position="33"/>
    </location>
</feature>
<organism evidence="2 3">
    <name type="scientific">Streptomyces buecherae</name>
    <dbReference type="NCBI Taxonomy" id="2763006"/>
    <lineage>
        <taxon>Bacteria</taxon>
        <taxon>Bacillati</taxon>
        <taxon>Actinomycetota</taxon>
        <taxon>Actinomycetes</taxon>
        <taxon>Kitasatosporales</taxon>
        <taxon>Streptomycetaceae</taxon>
        <taxon>Streptomyces</taxon>
    </lineage>
</organism>
<proteinExistence type="predicted"/>
<evidence type="ECO:0000313" key="3">
    <source>
        <dbReference type="Proteomes" id="UP000509303"/>
    </source>
</evidence>
<evidence type="ECO:0000256" key="1">
    <source>
        <dbReference type="SAM" id="SignalP"/>
    </source>
</evidence>
<gene>
    <name evidence="2" type="ORF">HUT08_19135</name>
</gene>
<evidence type="ECO:0000313" key="2">
    <source>
        <dbReference type="EMBL" id="QKW51297.1"/>
    </source>
</evidence>
<name>A0A7H8N9Q3_9ACTN</name>
<protein>
    <recommendedName>
        <fullName evidence="4">DoxX family protein</fullName>
    </recommendedName>
</protein>
<dbReference type="PANTHER" id="PTHR36974:SF1">
    <property type="entry name" value="DOXX FAMILY MEMBRANE PROTEIN"/>
    <property type="match status" value="1"/>
</dbReference>
<dbReference type="Proteomes" id="UP000509303">
    <property type="component" value="Chromosome"/>
</dbReference>